<dbReference type="Pfam" id="PF13711">
    <property type="entry name" value="DUF4160"/>
    <property type="match status" value="1"/>
</dbReference>
<organism evidence="1 2">
    <name type="scientific">Ruminococcus difficilis</name>
    <dbReference type="NCBI Taxonomy" id="2763069"/>
    <lineage>
        <taxon>Bacteria</taxon>
        <taxon>Bacillati</taxon>
        <taxon>Bacillota</taxon>
        <taxon>Clostridia</taxon>
        <taxon>Eubacteriales</taxon>
        <taxon>Oscillospiraceae</taxon>
        <taxon>Ruminococcus</taxon>
    </lineage>
</organism>
<proteinExistence type="predicted"/>
<dbReference type="EMBL" id="JAEQMG010000047">
    <property type="protein sequence ID" value="MBK6087952.1"/>
    <property type="molecule type" value="Genomic_DNA"/>
</dbReference>
<dbReference type="AlphaFoldDB" id="A0A934WR97"/>
<reference evidence="1" key="1">
    <citation type="submission" date="2021-01" db="EMBL/GenBank/DDBJ databases">
        <title>Genome public.</title>
        <authorList>
            <person name="Liu C."/>
            <person name="Sun Q."/>
        </authorList>
    </citation>
    <scope>NUCLEOTIDE SEQUENCE</scope>
    <source>
        <strain evidence="1">M6</strain>
    </source>
</reference>
<sequence>MPTISKFRGIKIFINWNDHMPPHFHARYGSHEVLVSINDIELLEGTMPPKQLKMLLGWAAFHQEELKENWELAADHQELFDIEPLK</sequence>
<dbReference type="Proteomes" id="UP000633365">
    <property type="component" value="Unassembled WGS sequence"/>
</dbReference>
<evidence type="ECO:0000313" key="2">
    <source>
        <dbReference type="Proteomes" id="UP000633365"/>
    </source>
</evidence>
<evidence type="ECO:0000313" key="1">
    <source>
        <dbReference type="EMBL" id="MBK6087952.1"/>
    </source>
</evidence>
<dbReference type="InterPro" id="IPR025427">
    <property type="entry name" value="DUF4160"/>
</dbReference>
<name>A0A934WR97_9FIRM</name>
<protein>
    <submittedName>
        <fullName evidence="1">DUF4160 domain-containing protein</fullName>
    </submittedName>
</protein>
<comment type="caution">
    <text evidence="1">The sequence shown here is derived from an EMBL/GenBank/DDBJ whole genome shotgun (WGS) entry which is preliminary data.</text>
</comment>
<gene>
    <name evidence="1" type="ORF">JKK62_04690</name>
</gene>
<dbReference type="RefSeq" id="WP_201427096.1">
    <property type="nucleotide sequence ID" value="NZ_JAEQMG010000047.1"/>
</dbReference>
<accession>A0A934WR97</accession>
<keyword evidence="2" id="KW-1185">Reference proteome</keyword>